<dbReference type="EMBL" id="VJZD01000157">
    <property type="protein sequence ID" value="MPY35388.1"/>
    <property type="molecule type" value="Genomic_DNA"/>
</dbReference>
<dbReference type="PROSITE" id="PS51257">
    <property type="entry name" value="PROKAR_LIPOPROTEIN"/>
    <property type="match status" value="1"/>
</dbReference>
<dbReference type="Proteomes" id="UP000325849">
    <property type="component" value="Unassembled WGS sequence"/>
</dbReference>
<protein>
    <recommendedName>
        <fullName evidence="3">DUF3426 domain-containing protein</fullName>
    </recommendedName>
</protein>
<dbReference type="OrthoDB" id="4330829at2"/>
<accession>A0A5N8VMX2</accession>
<reference evidence="1 2" key="1">
    <citation type="submission" date="2019-07" db="EMBL/GenBank/DDBJ databases">
        <title>New species of Amycolatopsis and Streptomyces.</title>
        <authorList>
            <person name="Duangmal K."/>
            <person name="Teo W.F.A."/>
            <person name="Lipun K."/>
        </authorList>
    </citation>
    <scope>NUCLEOTIDE SEQUENCE [LARGE SCALE GENOMIC DNA]</scope>
    <source>
        <strain evidence="1 2">NBRC 109810</strain>
    </source>
</reference>
<organism evidence="1 2">
    <name type="scientific">Streptomyces adustus</name>
    <dbReference type="NCBI Taxonomy" id="1609272"/>
    <lineage>
        <taxon>Bacteria</taxon>
        <taxon>Bacillati</taxon>
        <taxon>Actinomycetota</taxon>
        <taxon>Actinomycetes</taxon>
        <taxon>Kitasatosporales</taxon>
        <taxon>Streptomycetaceae</taxon>
        <taxon>Streptomyces</taxon>
    </lineage>
</organism>
<proteinExistence type="predicted"/>
<evidence type="ECO:0000313" key="1">
    <source>
        <dbReference type="EMBL" id="MPY35388.1"/>
    </source>
</evidence>
<comment type="caution">
    <text evidence="1">The sequence shown here is derived from an EMBL/GenBank/DDBJ whole genome shotgun (WGS) entry which is preliminary data.</text>
</comment>
<dbReference type="AlphaFoldDB" id="A0A5N8VMX2"/>
<gene>
    <name evidence="1" type="ORF">FNH09_30400</name>
</gene>
<evidence type="ECO:0000313" key="2">
    <source>
        <dbReference type="Proteomes" id="UP000325849"/>
    </source>
</evidence>
<dbReference type="RefSeq" id="WP_152893116.1">
    <property type="nucleotide sequence ID" value="NZ_JBHJTU010000030.1"/>
</dbReference>
<sequence>MTRIPFGAASGSRRPVTAVAALACAVVIGALAGCGGGSQSNTPAGTPSAPVTGSFSGLPPSALASAASSAVASAKASASAAVSSAAARASEFEASVDADTARASETAKKALANVQGSGNATSEVAMSGFPKAQTGGVLAVLVRITNKTNAKASYAVQVDFVDKDGKVVETRYVGAENLAPGASKEPIAFSRQSVSMDVTAKLAKAQRY</sequence>
<evidence type="ECO:0008006" key="3">
    <source>
        <dbReference type="Google" id="ProtNLM"/>
    </source>
</evidence>
<keyword evidence="2" id="KW-1185">Reference proteome</keyword>
<name>A0A5N8VMX2_9ACTN</name>